<gene>
    <name evidence="2" type="ORF">HPB48_011227</name>
</gene>
<name>A0A9J6FYT9_HAELO</name>
<sequence>MHRVEGKEEDDSAAAHRQVAACKYSALRQERADRMNTCNLAPSAHLCQRLHAIACNTVARRNLDLWFARFLNQPRGYDDASPLPTAHYGARYVPGLFSSRLPGGDSRCWAPQHRRGTNSDCGGNEFPARKTQRRHYRTYSFRALPSWQKRSSTSMWAQQRSLSTSRGRMTGPWPGNLHENLPRPSQSPPGPTLTQKAHGHERRSSKCCEKYSLLPWMTARRPFYLSDCEKALKCLGKLPETTSWDQFLDIGCGAGDLTRGIVKEFGGLHRVVVATERSAEVVQRDIAYEVLDVESDVTEALRSWGRFRRVFSFFHLESVKDKPRALANIRRLLWEDGGELFLLFRVQSNLQPLYQMLAEDGRWKKVAAVSTYMPGAEPFENGLFACLKCA</sequence>
<dbReference type="SUPFAM" id="SSF53335">
    <property type="entry name" value="S-adenosyl-L-methionine-dependent methyltransferases"/>
    <property type="match status" value="1"/>
</dbReference>
<feature type="compositionally biased region" description="Polar residues" evidence="1">
    <location>
        <begin position="155"/>
        <end position="167"/>
    </location>
</feature>
<comment type="caution">
    <text evidence="2">The sequence shown here is derived from an EMBL/GenBank/DDBJ whole genome shotgun (WGS) entry which is preliminary data.</text>
</comment>
<proteinExistence type="predicted"/>
<organism evidence="2 3">
    <name type="scientific">Haemaphysalis longicornis</name>
    <name type="common">Bush tick</name>
    <dbReference type="NCBI Taxonomy" id="44386"/>
    <lineage>
        <taxon>Eukaryota</taxon>
        <taxon>Metazoa</taxon>
        <taxon>Ecdysozoa</taxon>
        <taxon>Arthropoda</taxon>
        <taxon>Chelicerata</taxon>
        <taxon>Arachnida</taxon>
        <taxon>Acari</taxon>
        <taxon>Parasitiformes</taxon>
        <taxon>Ixodida</taxon>
        <taxon>Ixodoidea</taxon>
        <taxon>Ixodidae</taxon>
        <taxon>Haemaphysalinae</taxon>
        <taxon>Haemaphysalis</taxon>
    </lineage>
</organism>
<dbReference type="CDD" id="cd02440">
    <property type="entry name" value="AdoMet_MTases"/>
    <property type="match status" value="1"/>
</dbReference>
<protein>
    <recommendedName>
        <fullName evidence="4">Methyltransferase domain-containing protein</fullName>
    </recommendedName>
</protein>
<dbReference type="Proteomes" id="UP000821853">
    <property type="component" value="Chromosome 3"/>
</dbReference>
<reference evidence="2 3" key="1">
    <citation type="journal article" date="2020" name="Cell">
        <title>Large-Scale Comparative Analyses of Tick Genomes Elucidate Their Genetic Diversity and Vector Capacities.</title>
        <authorList>
            <consortium name="Tick Genome and Microbiome Consortium (TIGMIC)"/>
            <person name="Jia N."/>
            <person name="Wang J."/>
            <person name="Shi W."/>
            <person name="Du L."/>
            <person name="Sun Y."/>
            <person name="Zhan W."/>
            <person name="Jiang J.F."/>
            <person name="Wang Q."/>
            <person name="Zhang B."/>
            <person name="Ji P."/>
            <person name="Bell-Sakyi L."/>
            <person name="Cui X.M."/>
            <person name="Yuan T.T."/>
            <person name="Jiang B.G."/>
            <person name="Yang W.F."/>
            <person name="Lam T.T."/>
            <person name="Chang Q.C."/>
            <person name="Ding S.J."/>
            <person name="Wang X.J."/>
            <person name="Zhu J.G."/>
            <person name="Ruan X.D."/>
            <person name="Zhao L."/>
            <person name="Wei J.T."/>
            <person name="Ye R.Z."/>
            <person name="Que T.C."/>
            <person name="Du C.H."/>
            <person name="Zhou Y.H."/>
            <person name="Cheng J.X."/>
            <person name="Dai P.F."/>
            <person name="Guo W.B."/>
            <person name="Han X.H."/>
            <person name="Huang E.J."/>
            <person name="Li L.F."/>
            <person name="Wei W."/>
            <person name="Gao Y.C."/>
            <person name="Liu J.Z."/>
            <person name="Shao H.Z."/>
            <person name="Wang X."/>
            <person name="Wang C.C."/>
            <person name="Yang T.C."/>
            <person name="Huo Q.B."/>
            <person name="Li W."/>
            <person name="Chen H.Y."/>
            <person name="Chen S.E."/>
            <person name="Zhou L.G."/>
            <person name="Ni X.B."/>
            <person name="Tian J.H."/>
            <person name="Sheng Y."/>
            <person name="Liu T."/>
            <person name="Pan Y.S."/>
            <person name="Xia L.Y."/>
            <person name="Li J."/>
            <person name="Zhao F."/>
            <person name="Cao W.C."/>
        </authorList>
    </citation>
    <scope>NUCLEOTIDE SEQUENCE [LARGE SCALE GENOMIC DNA]</scope>
    <source>
        <strain evidence="2">HaeL-2018</strain>
    </source>
</reference>
<dbReference type="EMBL" id="JABSTR010000005">
    <property type="protein sequence ID" value="KAH9371286.1"/>
    <property type="molecule type" value="Genomic_DNA"/>
</dbReference>
<dbReference type="Pfam" id="PF13489">
    <property type="entry name" value="Methyltransf_23"/>
    <property type="match status" value="1"/>
</dbReference>
<dbReference type="Gene3D" id="3.40.50.150">
    <property type="entry name" value="Vaccinia Virus protein VP39"/>
    <property type="match status" value="1"/>
</dbReference>
<accession>A0A9J6FYT9</accession>
<evidence type="ECO:0000256" key="1">
    <source>
        <dbReference type="SAM" id="MobiDB-lite"/>
    </source>
</evidence>
<keyword evidence="3" id="KW-1185">Reference proteome</keyword>
<dbReference type="OrthoDB" id="8300214at2759"/>
<dbReference type="VEuPathDB" id="VectorBase:HLOH_059182"/>
<feature type="region of interest" description="Disordered" evidence="1">
    <location>
        <begin position="155"/>
        <end position="201"/>
    </location>
</feature>
<dbReference type="AlphaFoldDB" id="A0A9J6FYT9"/>
<evidence type="ECO:0000313" key="3">
    <source>
        <dbReference type="Proteomes" id="UP000821853"/>
    </source>
</evidence>
<evidence type="ECO:0008006" key="4">
    <source>
        <dbReference type="Google" id="ProtNLM"/>
    </source>
</evidence>
<dbReference type="InterPro" id="IPR029063">
    <property type="entry name" value="SAM-dependent_MTases_sf"/>
</dbReference>
<evidence type="ECO:0000313" key="2">
    <source>
        <dbReference type="EMBL" id="KAH9371286.1"/>
    </source>
</evidence>